<comment type="caution">
    <text evidence="2">The sequence shown here is derived from an EMBL/GenBank/DDBJ whole genome shotgun (WGS) entry which is preliminary data.</text>
</comment>
<dbReference type="Proteomes" id="UP000095759">
    <property type="component" value="Unassembled WGS sequence"/>
</dbReference>
<organism evidence="2 3">
    <name type="scientific">Streptomyces agglomeratus</name>
    <dbReference type="NCBI Taxonomy" id="285458"/>
    <lineage>
        <taxon>Bacteria</taxon>
        <taxon>Bacillati</taxon>
        <taxon>Actinomycetota</taxon>
        <taxon>Actinomycetes</taxon>
        <taxon>Kitasatosporales</taxon>
        <taxon>Streptomycetaceae</taxon>
        <taxon>Streptomyces</taxon>
    </lineage>
</organism>
<evidence type="ECO:0000313" key="2">
    <source>
        <dbReference type="EMBL" id="OEJ21528.1"/>
    </source>
</evidence>
<gene>
    <name evidence="2" type="ORF">AS594_38980</name>
</gene>
<accession>A0A1E5NZ17</accession>
<dbReference type="InterPro" id="IPR015330">
    <property type="entry name" value="DNA_primase/pol_bifunc_N"/>
</dbReference>
<feature type="domain" description="DNA primase/polymerase bifunctional N-terminal" evidence="1">
    <location>
        <begin position="14"/>
        <end position="206"/>
    </location>
</feature>
<proteinExistence type="predicted"/>
<dbReference type="CDD" id="cd04859">
    <property type="entry name" value="Prim_Pol"/>
    <property type="match status" value="1"/>
</dbReference>
<dbReference type="OrthoDB" id="3218228at2"/>
<dbReference type="SMART" id="SM00943">
    <property type="entry name" value="Prim-Pol"/>
    <property type="match status" value="1"/>
</dbReference>
<keyword evidence="3" id="KW-1185">Reference proteome</keyword>
<protein>
    <submittedName>
        <fullName evidence="2">DNA primase</fullName>
    </submittedName>
</protein>
<sequence>MASPPPRTGRKSPASNCAACRTPGHTHRDCPCCAAGRWCHGFHAATLDHSLIEQWWGGNPDFGVGVACGPAGLVVIDVDAHPQKPPQRDQLLPGIPISDHVNLTGLATGYHTLAVLAALRGATSPAADQSTLRVQTPSGGLHIWYRNADGRNWQCSTGSGGGRALAWQVDVRAHGEYIIAPGTKTSAGSYVPLGDVREPAPLPSWLSQELERTGHLPVSTIPAPRPVPPRARQAVIAEGGGRDRATRTLATVLAEVAACANVTEGAGFSDKLNRAAYTIGGLVAAGHLSQDAAEQTLREVAAMTRPGQDRRYDQIIRSGMTAGSRRPLDPGSRT</sequence>
<dbReference type="SUPFAM" id="SSF56747">
    <property type="entry name" value="Prim-pol domain"/>
    <property type="match status" value="1"/>
</dbReference>
<dbReference type="AlphaFoldDB" id="A0A1E5NZ17"/>
<name>A0A1E5NZ17_9ACTN</name>
<dbReference type="EMBL" id="MEHJ01000002">
    <property type="protein sequence ID" value="OEJ21528.1"/>
    <property type="molecule type" value="Genomic_DNA"/>
</dbReference>
<reference evidence="2 3" key="1">
    <citation type="submission" date="2016-08" db="EMBL/GenBank/DDBJ databases">
        <title>Complete genome sequence of Streptomyces agglomeratus strain 6-3-2, a novel anti-MRSA actinomycete isolated from Wuli of Tebit, China.</title>
        <authorList>
            <person name="Chen X."/>
        </authorList>
    </citation>
    <scope>NUCLEOTIDE SEQUENCE [LARGE SCALE GENOMIC DNA]</scope>
    <source>
        <strain evidence="2 3">6-3-2</strain>
    </source>
</reference>
<evidence type="ECO:0000313" key="3">
    <source>
        <dbReference type="Proteomes" id="UP000095759"/>
    </source>
</evidence>
<dbReference type="Pfam" id="PF09250">
    <property type="entry name" value="Prim-Pol"/>
    <property type="match status" value="1"/>
</dbReference>
<evidence type="ECO:0000259" key="1">
    <source>
        <dbReference type="SMART" id="SM00943"/>
    </source>
</evidence>